<organism evidence="4 5">
    <name type="scientific">Microlunatus kandeliicorticis</name>
    <dbReference type="NCBI Taxonomy" id="1759536"/>
    <lineage>
        <taxon>Bacteria</taxon>
        <taxon>Bacillati</taxon>
        <taxon>Actinomycetota</taxon>
        <taxon>Actinomycetes</taxon>
        <taxon>Propionibacteriales</taxon>
        <taxon>Propionibacteriaceae</taxon>
        <taxon>Microlunatus</taxon>
    </lineage>
</organism>
<accession>A0A7W3INN8</accession>
<feature type="domain" description="Cobalamin-independent methionine synthase MetE N-terminal" evidence="3">
    <location>
        <begin position="28"/>
        <end position="345"/>
    </location>
</feature>
<dbReference type="GO" id="GO:0008270">
    <property type="term" value="F:zinc ion binding"/>
    <property type="evidence" value="ECO:0007669"/>
    <property type="project" value="InterPro"/>
</dbReference>
<dbReference type="InterPro" id="IPR013215">
    <property type="entry name" value="Cbl-indep_Met_Synth_N"/>
</dbReference>
<protein>
    <submittedName>
        <fullName evidence="4">5-methyltetrahydropteroyltriglutamate--homocysteine S-methyltransferase</fullName>
    </submittedName>
</protein>
<evidence type="ECO:0000313" key="4">
    <source>
        <dbReference type="EMBL" id="MBA8792407.1"/>
    </source>
</evidence>
<proteinExistence type="predicted"/>
<dbReference type="SUPFAM" id="SSF51726">
    <property type="entry name" value="UROD/MetE-like"/>
    <property type="match status" value="1"/>
</dbReference>
<evidence type="ECO:0000256" key="1">
    <source>
        <dbReference type="ARBA" id="ARBA00022737"/>
    </source>
</evidence>
<feature type="region of interest" description="Disordered" evidence="2">
    <location>
        <begin position="407"/>
        <end position="460"/>
    </location>
</feature>
<feature type="compositionally biased region" description="Basic residues" evidence="2">
    <location>
        <begin position="447"/>
        <end position="460"/>
    </location>
</feature>
<dbReference type="CDD" id="cd03312">
    <property type="entry name" value="CIMS_N_terminal_like"/>
    <property type="match status" value="1"/>
</dbReference>
<dbReference type="GO" id="GO:0008652">
    <property type="term" value="P:amino acid biosynthetic process"/>
    <property type="evidence" value="ECO:0007669"/>
    <property type="project" value="InterPro"/>
</dbReference>
<evidence type="ECO:0000256" key="2">
    <source>
        <dbReference type="SAM" id="MobiDB-lite"/>
    </source>
</evidence>
<feature type="non-terminal residue" evidence="4">
    <location>
        <position position="460"/>
    </location>
</feature>
<comment type="caution">
    <text evidence="4">The sequence shown here is derived from an EMBL/GenBank/DDBJ whole genome shotgun (WGS) entry which is preliminary data.</text>
</comment>
<dbReference type="Gene3D" id="3.20.20.210">
    <property type="match status" value="1"/>
</dbReference>
<dbReference type="GO" id="GO:0003871">
    <property type="term" value="F:5-methyltetrahydropteroyltriglutamate-homocysteine S-methyltransferase activity"/>
    <property type="evidence" value="ECO:0007669"/>
    <property type="project" value="InterPro"/>
</dbReference>
<keyword evidence="4" id="KW-0808">Transferase</keyword>
<dbReference type="Proteomes" id="UP000523079">
    <property type="component" value="Unassembled WGS sequence"/>
</dbReference>
<keyword evidence="4" id="KW-0489">Methyltransferase</keyword>
<dbReference type="PANTHER" id="PTHR30519">
    <property type="entry name" value="5-METHYLTETRAHYDROPTEROYLTRIGLUTAMATE--HOMOCYSTEINE METHYLTRANSFERASE"/>
    <property type="match status" value="1"/>
</dbReference>
<feature type="compositionally biased region" description="Low complexity" evidence="2">
    <location>
        <begin position="17"/>
        <end position="27"/>
    </location>
</feature>
<evidence type="ECO:0000259" key="3">
    <source>
        <dbReference type="Pfam" id="PF08267"/>
    </source>
</evidence>
<keyword evidence="1" id="KW-0677">Repeat</keyword>
<evidence type="ECO:0000313" key="5">
    <source>
        <dbReference type="Proteomes" id="UP000523079"/>
    </source>
</evidence>
<gene>
    <name evidence="4" type="ORF">FHX74_000001</name>
</gene>
<name>A0A7W3INN8_9ACTN</name>
<feature type="region of interest" description="Disordered" evidence="2">
    <location>
        <begin position="1"/>
        <end position="36"/>
    </location>
</feature>
<dbReference type="EMBL" id="JACGWT010000001">
    <property type="protein sequence ID" value="MBA8792407.1"/>
    <property type="molecule type" value="Genomic_DNA"/>
</dbReference>
<dbReference type="GO" id="GO:0032259">
    <property type="term" value="P:methylation"/>
    <property type="evidence" value="ECO:0007669"/>
    <property type="project" value="UniProtKB-KW"/>
</dbReference>
<dbReference type="InterPro" id="IPR038071">
    <property type="entry name" value="UROD/MetE-like_sf"/>
</dbReference>
<sequence length="460" mass="48113">MSRPTPTTPGDRPVGRAPVPAAAAAAPTVHGYPRQGRRRELKRALERHWSGALDAAGLLGVAADLRRERWQTLAAAGITEVPVGDPLYDHVLDLTVMLGALPDRYVAAGADADDPAAAALARSFAAARGTAELAPLELTKWFDTNYHYLVPELGRSTRFRLDPAALLNQVAQAQELGLSPRPVLLGPYSYLRLAKPDPAGSGTPLDLLDPLTDVYADLLGRLASAGVEWVQLDEPVAVTGLDPAGLDALAGTYRRLSAVTGRPRLLVAGYFDRLGEALEPLVASGIDGLGVDLTGRGAADLDRLAGEHAPSGLAGLRLVAGVVDGRNVWRTDLDQALGVLERLAPRVGRLDVAPSCSLIHVPIDVGLETGLDPELRGWLAFADQKLAEVALLARGLREGREAVTDELGAARRARRPPHVAADPGAGRPGADRGGDAGPDGAPGAGRRPGRAAAHRARAAP</sequence>
<reference evidence="4 5" key="1">
    <citation type="submission" date="2020-07" db="EMBL/GenBank/DDBJ databases">
        <title>Sequencing the genomes of 1000 actinobacteria strains.</title>
        <authorList>
            <person name="Klenk H.-P."/>
        </authorList>
    </citation>
    <scope>NUCLEOTIDE SEQUENCE [LARGE SCALE GENOMIC DNA]</scope>
    <source>
        <strain evidence="4 5">DSM 100723</strain>
    </source>
</reference>
<dbReference type="Pfam" id="PF08267">
    <property type="entry name" value="Meth_synt_1"/>
    <property type="match status" value="1"/>
</dbReference>
<keyword evidence="5" id="KW-1185">Reference proteome</keyword>
<dbReference type="AlphaFoldDB" id="A0A7W3INN8"/>